<reference evidence="3" key="2">
    <citation type="submission" date="2019-09" db="UniProtKB">
        <authorList>
            <consortium name="WormBaseParasite"/>
        </authorList>
    </citation>
    <scope>IDENTIFICATION</scope>
</reference>
<reference evidence="1 2" key="1">
    <citation type="submission" date="2018-11" db="EMBL/GenBank/DDBJ databases">
        <authorList>
            <consortium name="Pathogen Informatics"/>
        </authorList>
    </citation>
    <scope>NUCLEOTIDE SEQUENCE [LARGE SCALE GENOMIC DNA]</scope>
</reference>
<dbReference type="WBParaSite" id="HPBE_0000075601-mRNA-1">
    <property type="protein sequence ID" value="HPBE_0000075601-mRNA-1"/>
    <property type="gene ID" value="HPBE_0000075601"/>
</dbReference>
<sequence>MCILDHLLSKRRFFDIKVFPPTPSEAYWIPHETVVAASCRINYYDPNPYRYDYNFTCDNGSWKPGTVCNSDIIKVEPLK</sequence>
<protein>
    <submittedName>
        <fullName evidence="3">Sushi domain-containing protein</fullName>
    </submittedName>
</protein>
<organism evidence="2 3">
    <name type="scientific">Heligmosomoides polygyrus</name>
    <name type="common">Parasitic roundworm</name>
    <dbReference type="NCBI Taxonomy" id="6339"/>
    <lineage>
        <taxon>Eukaryota</taxon>
        <taxon>Metazoa</taxon>
        <taxon>Ecdysozoa</taxon>
        <taxon>Nematoda</taxon>
        <taxon>Chromadorea</taxon>
        <taxon>Rhabditida</taxon>
        <taxon>Rhabditina</taxon>
        <taxon>Rhabditomorpha</taxon>
        <taxon>Strongyloidea</taxon>
        <taxon>Heligmosomidae</taxon>
        <taxon>Heligmosomoides</taxon>
    </lineage>
</organism>
<name>A0A183F3L4_HELPZ</name>
<dbReference type="EMBL" id="UZAH01000641">
    <property type="protein sequence ID" value="VDO19139.1"/>
    <property type="molecule type" value="Genomic_DNA"/>
</dbReference>
<evidence type="ECO:0000313" key="3">
    <source>
        <dbReference type="WBParaSite" id="HPBE_0000075601-mRNA-1"/>
    </source>
</evidence>
<dbReference type="AlphaFoldDB" id="A0A183F3L4"/>
<accession>A0A3P7TGC7</accession>
<gene>
    <name evidence="1" type="ORF">HPBE_LOCUS757</name>
</gene>
<keyword evidence="2" id="KW-1185">Reference proteome</keyword>
<dbReference type="Proteomes" id="UP000050761">
    <property type="component" value="Unassembled WGS sequence"/>
</dbReference>
<evidence type="ECO:0000313" key="1">
    <source>
        <dbReference type="EMBL" id="VDO19139.1"/>
    </source>
</evidence>
<proteinExistence type="predicted"/>
<accession>A0A183F3L4</accession>
<evidence type="ECO:0000313" key="2">
    <source>
        <dbReference type="Proteomes" id="UP000050761"/>
    </source>
</evidence>